<evidence type="ECO:0000313" key="1">
    <source>
        <dbReference type="EMBL" id="AFZ80076.1"/>
    </source>
</evidence>
<dbReference type="SUPFAM" id="SSF49599">
    <property type="entry name" value="TRAF domain-like"/>
    <property type="match status" value="1"/>
</dbReference>
<accession>L0AYI4</accession>
<keyword evidence="2" id="KW-1185">Reference proteome</keyword>
<dbReference type="Proteomes" id="UP000031512">
    <property type="component" value="Chromosome 1"/>
</dbReference>
<reference evidence="1 2" key="1">
    <citation type="journal article" date="2012" name="BMC Genomics">
        <title>Comparative genomic analysis and phylogenetic position of Theileria equi.</title>
        <authorList>
            <person name="Kappmeyer L.S."/>
            <person name="Thiagarajan M."/>
            <person name="Herndon D.R."/>
            <person name="Ramsay J.D."/>
            <person name="Caler E."/>
            <person name="Djikeng A."/>
            <person name="Gillespie J.J."/>
            <person name="Lau A.O."/>
            <person name="Roalson E.H."/>
            <person name="Silva J.C."/>
            <person name="Silva M.G."/>
            <person name="Suarez C.E."/>
            <person name="Ueti M.W."/>
            <person name="Nene V.M."/>
            <person name="Mealey R.H."/>
            <person name="Knowles D.P."/>
            <person name="Brayton K.A."/>
        </authorList>
    </citation>
    <scope>NUCLEOTIDE SEQUENCE [LARGE SCALE GENOMIC DNA]</scope>
    <source>
        <strain evidence="1 2">WA</strain>
    </source>
</reference>
<name>L0AYI4_THEEQ</name>
<dbReference type="AlphaFoldDB" id="L0AYI4"/>
<dbReference type="KEGG" id="beq:BEWA_029260"/>
<dbReference type="GeneID" id="15806771"/>
<gene>
    <name evidence="1" type="ORF">BEWA_029260</name>
</gene>
<sequence>MLSKRHPKRRGQPIRSQMFNLGGVEPLQLWFYPEGTANSIDGYCSLKLVSPPGWCLPYRIYMFVFSEYNRVVIGPMYRESPDYVSSSLNTCRLVSKENKSLLENAENDSDYVILGPSGNVYVGVGIVDEPVREKSQDYEFKYDWDEGDYDFNQWLKKQTGDPDDEFTEKNVKKT</sequence>
<evidence type="ECO:0000313" key="2">
    <source>
        <dbReference type="Proteomes" id="UP000031512"/>
    </source>
</evidence>
<protein>
    <submittedName>
        <fullName evidence="1">Uncharacterized protein</fullName>
    </submittedName>
</protein>
<proteinExistence type="predicted"/>
<dbReference type="EMBL" id="CP001669">
    <property type="protein sequence ID" value="AFZ80076.1"/>
    <property type="molecule type" value="Genomic_DNA"/>
</dbReference>
<organism evidence="1 2">
    <name type="scientific">Theileria equi strain WA</name>
    <dbReference type="NCBI Taxonomy" id="1537102"/>
    <lineage>
        <taxon>Eukaryota</taxon>
        <taxon>Sar</taxon>
        <taxon>Alveolata</taxon>
        <taxon>Apicomplexa</taxon>
        <taxon>Aconoidasida</taxon>
        <taxon>Piroplasmida</taxon>
        <taxon>Theileriidae</taxon>
        <taxon>Theileria</taxon>
    </lineage>
</organism>
<dbReference type="eggNOG" id="ENOG502SMG2">
    <property type="taxonomic scope" value="Eukaryota"/>
</dbReference>
<dbReference type="VEuPathDB" id="PiroplasmaDB:BEWA_029260"/>
<dbReference type="RefSeq" id="XP_004829742.1">
    <property type="nucleotide sequence ID" value="XM_004829685.1"/>
</dbReference>
<dbReference type="OrthoDB" id="382094at2759"/>